<feature type="compositionally biased region" description="Basic and acidic residues" evidence="1">
    <location>
        <begin position="40"/>
        <end position="61"/>
    </location>
</feature>
<comment type="caution">
    <text evidence="3">The sequence shown here is derived from an EMBL/GenBank/DDBJ whole genome shotgun (WGS) entry which is preliminary data.</text>
</comment>
<dbReference type="GeneID" id="25312248"/>
<dbReference type="GO" id="GO:0016747">
    <property type="term" value="F:acyltransferase activity, transferring groups other than amino-acyl groups"/>
    <property type="evidence" value="ECO:0007669"/>
    <property type="project" value="InterPro"/>
</dbReference>
<dbReference type="EMBL" id="LASV01000012">
    <property type="protein sequence ID" value="KKA25807.1"/>
    <property type="molecule type" value="Genomic_DNA"/>
</dbReference>
<dbReference type="Pfam" id="PF13302">
    <property type="entry name" value="Acetyltransf_3"/>
    <property type="match status" value="1"/>
</dbReference>
<dbReference type="Gene3D" id="3.40.630.30">
    <property type="match status" value="1"/>
</dbReference>
<dbReference type="AlphaFoldDB" id="A0A0F4Z5L9"/>
<evidence type="ECO:0000259" key="2">
    <source>
        <dbReference type="Pfam" id="PF13302"/>
    </source>
</evidence>
<dbReference type="SUPFAM" id="SSF55729">
    <property type="entry name" value="Acyl-CoA N-acyltransferases (Nat)"/>
    <property type="match status" value="1"/>
</dbReference>
<evidence type="ECO:0000256" key="1">
    <source>
        <dbReference type="SAM" id="MobiDB-lite"/>
    </source>
</evidence>
<gene>
    <name evidence="3" type="ORF">T310_0193</name>
</gene>
<name>A0A0F4Z5L9_RASE3</name>
<feature type="region of interest" description="Disordered" evidence="1">
    <location>
        <begin position="24"/>
        <end position="68"/>
    </location>
</feature>
<keyword evidence="3" id="KW-0808">Transferase</keyword>
<keyword evidence="4" id="KW-1185">Reference proteome</keyword>
<feature type="domain" description="N-acetyltransferase" evidence="2">
    <location>
        <begin position="231"/>
        <end position="289"/>
    </location>
</feature>
<protein>
    <submittedName>
        <fullName evidence="3">GNAT family acetyltransferase</fullName>
    </submittedName>
</protein>
<organism evidence="3 4">
    <name type="scientific">Rasamsonia emersonii (strain ATCC 16479 / CBS 393.64 / IMI 116815)</name>
    <dbReference type="NCBI Taxonomy" id="1408163"/>
    <lineage>
        <taxon>Eukaryota</taxon>
        <taxon>Fungi</taxon>
        <taxon>Dikarya</taxon>
        <taxon>Ascomycota</taxon>
        <taxon>Pezizomycotina</taxon>
        <taxon>Eurotiomycetes</taxon>
        <taxon>Eurotiomycetidae</taxon>
        <taxon>Eurotiales</taxon>
        <taxon>Trichocomaceae</taxon>
        <taxon>Rasamsonia</taxon>
    </lineage>
</organism>
<dbReference type="RefSeq" id="XP_013332419.1">
    <property type="nucleotide sequence ID" value="XM_013476965.1"/>
</dbReference>
<feature type="region of interest" description="Disordered" evidence="1">
    <location>
        <begin position="122"/>
        <end position="148"/>
    </location>
</feature>
<sequence>MPLEQNPLTGELFLRLPPPHTDIIITPARLAPQPYPYPAEQDKSKSSEADQHGHNHDHDGDGNEDDDETIITTALNDPRVYPFLESPPFPYRRENAVDYVWKVDAECRQILSSPELQRQIQRQLQIQRERQDQGDHAQGQDPCEGGQAASSFADGCPFRFIRKVVVPATTSSTSTGKSDDGVKEPTKEVLIGDIILRRYPFYEIPPDRSEERDRAREKNEALPAGHPDLIWGVGFWLLPTYHGRGIMTSVLRTIITDWAIPWMNVSVLKASAFVGNDRSVAVFTKNGFVLERTVEKGSAVLHEAKGGGRKDIVVLRWNRSGAKERE</sequence>
<evidence type="ECO:0000313" key="4">
    <source>
        <dbReference type="Proteomes" id="UP000053958"/>
    </source>
</evidence>
<reference evidence="3 4" key="1">
    <citation type="submission" date="2015-04" db="EMBL/GenBank/DDBJ databases">
        <authorList>
            <person name="Heijne W.H."/>
            <person name="Fedorova N.D."/>
            <person name="Nierman W.C."/>
            <person name="Vollebregt A.W."/>
            <person name="Zhao Z."/>
            <person name="Wu L."/>
            <person name="Kumar M."/>
            <person name="Stam H."/>
            <person name="van den Berg M.A."/>
            <person name="Pel H.J."/>
        </authorList>
    </citation>
    <scope>NUCLEOTIDE SEQUENCE [LARGE SCALE GENOMIC DNA]</scope>
    <source>
        <strain evidence="3 4">CBS 393.64</strain>
    </source>
</reference>
<dbReference type="PANTHER" id="PTHR43328">
    <property type="entry name" value="ACETYLTRANSFERASE-RELATED"/>
    <property type="match status" value="1"/>
</dbReference>
<dbReference type="OrthoDB" id="630895at2759"/>
<dbReference type="InterPro" id="IPR000182">
    <property type="entry name" value="GNAT_dom"/>
</dbReference>
<proteinExistence type="predicted"/>
<dbReference type="STRING" id="1408163.A0A0F4Z5L9"/>
<evidence type="ECO:0000313" key="3">
    <source>
        <dbReference type="EMBL" id="KKA25807.1"/>
    </source>
</evidence>
<dbReference type="PANTHER" id="PTHR43328:SF1">
    <property type="entry name" value="N-ACETYLTRANSFERASE DOMAIN-CONTAINING PROTEIN"/>
    <property type="match status" value="1"/>
</dbReference>
<accession>A0A0F4Z5L9</accession>
<dbReference type="InterPro" id="IPR016181">
    <property type="entry name" value="Acyl_CoA_acyltransferase"/>
</dbReference>
<dbReference type="Proteomes" id="UP000053958">
    <property type="component" value="Unassembled WGS sequence"/>
</dbReference>